<accession>A0A931YDW9</accession>
<dbReference type="AlphaFoldDB" id="A0A931YDW9"/>
<protein>
    <submittedName>
        <fullName evidence="1">Uncharacterized protein</fullName>
    </submittedName>
</protein>
<evidence type="ECO:0000313" key="2">
    <source>
        <dbReference type="Proteomes" id="UP000709672"/>
    </source>
</evidence>
<name>A0A931YDW9_9BACT</name>
<proteinExistence type="predicted"/>
<dbReference type="EMBL" id="JACPHQ010000032">
    <property type="protein sequence ID" value="MBI2466061.1"/>
    <property type="molecule type" value="Genomic_DNA"/>
</dbReference>
<gene>
    <name evidence="1" type="ORF">HYV66_02445</name>
</gene>
<evidence type="ECO:0000313" key="1">
    <source>
        <dbReference type="EMBL" id="MBI2466061.1"/>
    </source>
</evidence>
<sequence length="126" mass="14382">MLEQEFGAPQSEGDFESSVELKNKHEAMFLRLSNKLDQIDDEVNLGHDEITRGKNNPAHGGIEVDIDLIRDEISEKLKPLVQEARTIIGEIRNFERDEMGMTKDSDKLIEESGWLESLAEEGWKIN</sequence>
<reference evidence="1" key="1">
    <citation type="submission" date="2020-07" db="EMBL/GenBank/DDBJ databases">
        <title>Huge and variable diversity of episymbiotic CPR bacteria and DPANN archaea in groundwater ecosystems.</title>
        <authorList>
            <person name="He C.Y."/>
            <person name="Keren R."/>
            <person name="Whittaker M."/>
            <person name="Farag I.F."/>
            <person name="Doudna J."/>
            <person name="Cate J.H.D."/>
            <person name="Banfield J.F."/>
        </authorList>
    </citation>
    <scope>NUCLEOTIDE SEQUENCE</scope>
    <source>
        <strain evidence="1">NC_groundwater_418_Ag_B-0.1um_45_10</strain>
    </source>
</reference>
<organism evidence="1 2">
    <name type="scientific">Candidatus Sungiibacteriota bacterium</name>
    <dbReference type="NCBI Taxonomy" id="2750080"/>
    <lineage>
        <taxon>Bacteria</taxon>
        <taxon>Candidatus Sungiibacteriota</taxon>
    </lineage>
</organism>
<dbReference type="Proteomes" id="UP000709672">
    <property type="component" value="Unassembled WGS sequence"/>
</dbReference>
<comment type="caution">
    <text evidence="1">The sequence shown here is derived from an EMBL/GenBank/DDBJ whole genome shotgun (WGS) entry which is preliminary data.</text>
</comment>